<sequence>MNSVAVLPLLEQSLGQLATSIAGATAIFHQYKLDFCCGGKQSLADALAKKQLDPAAVLSELQHLQQQDNSFTDWRAKPVKELIAYILERFHERHRRQLPELIRLARRVEHVHAGDPQCPTGLTDHLDDMYQELESHMMKEEQILFPMLAGGIYPSGPISVMEEEHLQHGDALEVLDKLTNNITLPADACNTWTALYLGLKELKEDLMQHILLENEILFVQPKAIAKDDDRQMCCGSCQ</sequence>
<dbReference type="PANTHER" id="PTHR36438:SF1">
    <property type="entry name" value="IRON-SULFUR CLUSTER REPAIR PROTEIN YTFE"/>
    <property type="match status" value="1"/>
</dbReference>
<proteinExistence type="predicted"/>
<gene>
    <name evidence="6" type="primary">ytfE</name>
    <name evidence="6" type="ORF">GCM10009098_00700</name>
</gene>
<keyword evidence="2" id="KW-0963">Cytoplasm</keyword>
<comment type="caution">
    <text evidence="6">The sequence shown here is derived from an EMBL/GenBank/DDBJ whole genome shotgun (WGS) entry which is preliminary data.</text>
</comment>
<keyword evidence="4" id="KW-0408">Iron</keyword>
<reference evidence="6 7" key="1">
    <citation type="journal article" date="2019" name="Int. J. Syst. Evol. Microbiol.">
        <title>The Global Catalogue of Microorganisms (GCM) 10K type strain sequencing project: providing services to taxonomists for standard genome sequencing and annotation.</title>
        <authorList>
            <consortium name="The Broad Institute Genomics Platform"/>
            <consortium name="The Broad Institute Genome Sequencing Center for Infectious Disease"/>
            <person name="Wu L."/>
            <person name="Ma J."/>
        </authorList>
    </citation>
    <scope>NUCLEOTIDE SEQUENCE [LARGE SCALE GENOMIC DNA]</scope>
    <source>
        <strain evidence="6 7">JCM 14331</strain>
    </source>
</reference>
<evidence type="ECO:0000256" key="1">
    <source>
        <dbReference type="ARBA" id="ARBA00004496"/>
    </source>
</evidence>
<dbReference type="Gene3D" id="1.20.120.520">
    <property type="entry name" value="nmb1532 protein domain like"/>
    <property type="match status" value="1"/>
</dbReference>
<comment type="subcellular location">
    <subcellularLocation>
        <location evidence="1">Cytoplasm</location>
    </subcellularLocation>
</comment>
<dbReference type="PANTHER" id="PTHR36438">
    <property type="entry name" value="IRON-SULFUR CLUSTER REPAIR PROTEIN YTFE"/>
    <property type="match status" value="1"/>
</dbReference>
<feature type="domain" description="Hemerythrin-like" evidence="5">
    <location>
        <begin position="84"/>
        <end position="218"/>
    </location>
</feature>
<dbReference type="EMBL" id="BAAAEO010000001">
    <property type="protein sequence ID" value="GAA0537120.1"/>
    <property type="molecule type" value="Genomic_DNA"/>
</dbReference>
<dbReference type="InterPro" id="IPR019903">
    <property type="entry name" value="RIC_family"/>
</dbReference>
<evidence type="ECO:0000259" key="5">
    <source>
        <dbReference type="Pfam" id="PF01814"/>
    </source>
</evidence>
<evidence type="ECO:0000256" key="2">
    <source>
        <dbReference type="ARBA" id="ARBA00022490"/>
    </source>
</evidence>
<evidence type="ECO:0000256" key="3">
    <source>
        <dbReference type="ARBA" id="ARBA00022723"/>
    </source>
</evidence>
<dbReference type="Pfam" id="PF01814">
    <property type="entry name" value="Hemerythrin"/>
    <property type="match status" value="1"/>
</dbReference>
<keyword evidence="7" id="KW-1185">Reference proteome</keyword>
<dbReference type="RefSeq" id="WP_226765951.1">
    <property type="nucleotide sequence ID" value="NZ_BAAAEO010000001.1"/>
</dbReference>
<protein>
    <submittedName>
        <fullName evidence="6">Iron-sulfur cluster repair protein YtfE</fullName>
    </submittedName>
</protein>
<dbReference type="InterPro" id="IPR012312">
    <property type="entry name" value="Hemerythrin-like"/>
</dbReference>
<evidence type="ECO:0000256" key="4">
    <source>
        <dbReference type="ARBA" id="ARBA00023004"/>
    </source>
</evidence>
<accession>A0ABN1D8J4</accession>
<dbReference type="NCBIfam" id="NF008221">
    <property type="entry name" value="PRK10992.1"/>
    <property type="match status" value="1"/>
</dbReference>
<evidence type="ECO:0000313" key="7">
    <source>
        <dbReference type="Proteomes" id="UP001501169"/>
    </source>
</evidence>
<keyword evidence="3" id="KW-0479">Metal-binding</keyword>
<dbReference type="CDD" id="cd12108">
    <property type="entry name" value="Hr-like"/>
    <property type="match status" value="1"/>
</dbReference>
<evidence type="ECO:0000313" key="6">
    <source>
        <dbReference type="EMBL" id="GAA0537120.1"/>
    </source>
</evidence>
<dbReference type="Pfam" id="PF04405">
    <property type="entry name" value="ScdA_N"/>
    <property type="match status" value="1"/>
</dbReference>
<name>A0ABN1D8J4_9GAMM</name>
<dbReference type="NCBIfam" id="TIGR03652">
    <property type="entry name" value="FeS_repair_RIC"/>
    <property type="match status" value="1"/>
</dbReference>
<dbReference type="Proteomes" id="UP001501169">
    <property type="component" value="Unassembled WGS sequence"/>
</dbReference>
<organism evidence="6 7">
    <name type="scientific">Rheinheimera aquimaris</name>
    <dbReference type="NCBI Taxonomy" id="412437"/>
    <lineage>
        <taxon>Bacteria</taxon>
        <taxon>Pseudomonadati</taxon>
        <taxon>Pseudomonadota</taxon>
        <taxon>Gammaproteobacteria</taxon>
        <taxon>Chromatiales</taxon>
        <taxon>Chromatiaceae</taxon>
        <taxon>Rheinheimera</taxon>
    </lineage>
</organism>